<evidence type="ECO:0000256" key="1">
    <source>
        <dbReference type="SAM" id="Phobius"/>
    </source>
</evidence>
<proteinExistence type="predicted"/>
<organism evidence="2">
    <name type="scientific">uncultured Rubrobacteraceae bacterium</name>
    <dbReference type="NCBI Taxonomy" id="349277"/>
    <lineage>
        <taxon>Bacteria</taxon>
        <taxon>Bacillati</taxon>
        <taxon>Actinomycetota</taxon>
        <taxon>Rubrobacteria</taxon>
        <taxon>Rubrobacterales</taxon>
        <taxon>Rubrobacteraceae</taxon>
        <taxon>environmental samples</taxon>
    </lineage>
</organism>
<gene>
    <name evidence="2" type="ORF">AVDCRST_MAG12-1679</name>
</gene>
<sequence length="146" mass="15718">MQLVLLAHVGATLFMVGLIWFVQVVHYPLFGGVGREGFAEYSQAHSRLTGYVVGPPMLVEAGTAVALVIRPPEGVPFSLPLLGLVLLAIVWLSTAFLQSPQHGVLGRGFVPASHRFLVLSNWVRTVLWTARGLLVLLMTAALLPPA</sequence>
<accession>A0A6J4RX06</accession>
<keyword evidence="1" id="KW-0812">Transmembrane</keyword>
<dbReference type="EMBL" id="CADCVK010000261">
    <property type="protein sequence ID" value="CAA9484003.1"/>
    <property type="molecule type" value="Genomic_DNA"/>
</dbReference>
<feature type="transmembrane region" description="Helical" evidence="1">
    <location>
        <begin position="75"/>
        <end position="97"/>
    </location>
</feature>
<evidence type="ECO:0008006" key="3">
    <source>
        <dbReference type="Google" id="ProtNLM"/>
    </source>
</evidence>
<feature type="transmembrane region" description="Helical" evidence="1">
    <location>
        <begin position="48"/>
        <end position="69"/>
    </location>
</feature>
<dbReference type="AlphaFoldDB" id="A0A6J4RX06"/>
<keyword evidence="1" id="KW-1133">Transmembrane helix</keyword>
<feature type="transmembrane region" description="Helical" evidence="1">
    <location>
        <begin position="6"/>
        <end position="27"/>
    </location>
</feature>
<keyword evidence="1" id="KW-0472">Membrane</keyword>
<reference evidence="2" key="1">
    <citation type="submission" date="2020-02" db="EMBL/GenBank/DDBJ databases">
        <authorList>
            <person name="Meier V. D."/>
        </authorList>
    </citation>
    <scope>NUCLEOTIDE SEQUENCE</scope>
    <source>
        <strain evidence="2">AVDCRST_MAG12</strain>
    </source>
</reference>
<protein>
    <recommendedName>
        <fullName evidence="3">DUF1772 domain-containing protein</fullName>
    </recommendedName>
</protein>
<evidence type="ECO:0000313" key="2">
    <source>
        <dbReference type="EMBL" id="CAA9484003.1"/>
    </source>
</evidence>
<name>A0A6J4RX06_9ACTN</name>
<feature type="transmembrane region" description="Helical" evidence="1">
    <location>
        <begin position="125"/>
        <end position="143"/>
    </location>
</feature>